<dbReference type="GeneID" id="68349137"/>
<evidence type="ECO:0000313" key="4">
    <source>
        <dbReference type="Proteomes" id="UP000824596"/>
    </source>
</evidence>
<name>A0A9P8SLW5_9HYPO</name>
<evidence type="ECO:0000259" key="2">
    <source>
        <dbReference type="Pfam" id="PF07859"/>
    </source>
</evidence>
<organism evidence="3 4">
    <name type="scientific">Hirsutella rhossiliensis</name>
    <dbReference type="NCBI Taxonomy" id="111463"/>
    <lineage>
        <taxon>Eukaryota</taxon>
        <taxon>Fungi</taxon>
        <taxon>Dikarya</taxon>
        <taxon>Ascomycota</taxon>
        <taxon>Pezizomycotina</taxon>
        <taxon>Sordariomycetes</taxon>
        <taxon>Hypocreomycetidae</taxon>
        <taxon>Hypocreales</taxon>
        <taxon>Ophiocordycipitaceae</taxon>
        <taxon>Hirsutella</taxon>
    </lineage>
</organism>
<comment type="caution">
    <text evidence="3">The sequence shown here is derived from an EMBL/GenBank/DDBJ whole genome shotgun (WGS) entry which is preliminary data.</text>
</comment>
<dbReference type="RefSeq" id="XP_044724879.1">
    <property type="nucleotide sequence ID" value="XM_044858479.1"/>
</dbReference>
<gene>
    <name evidence="3" type="ORF">HRG_00008</name>
</gene>
<dbReference type="Proteomes" id="UP000824596">
    <property type="component" value="Unassembled WGS sequence"/>
</dbReference>
<keyword evidence="4" id="KW-1185">Reference proteome</keyword>
<dbReference type="InterPro" id="IPR013094">
    <property type="entry name" value="AB_hydrolase_3"/>
</dbReference>
<keyword evidence="1 3" id="KW-0378">Hydrolase</keyword>
<protein>
    <submittedName>
        <fullName evidence="3">Alpha/beta hydrolase fold domain-containing protein</fullName>
    </submittedName>
</protein>
<dbReference type="InterPro" id="IPR050300">
    <property type="entry name" value="GDXG_lipolytic_enzyme"/>
</dbReference>
<reference evidence="3" key="1">
    <citation type="submission" date="2021-09" db="EMBL/GenBank/DDBJ databases">
        <title>A high-quality genome of the endoparasitic fungus Hirsutella rhossiliensis with a comparison of Hirsutella genomes reveals transposable elements contributing to genome size variation.</title>
        <authorList>
            <person name="Lin R."/>
            <person name="Jiao Y."/>
            <person name="Sun X."/>
            <person name="Ling J."/>
            <person name="Xie B."/>
            <person name="Cheng X."/>
        </authorList>
    </citation>
    <scope>NUCLEOTIDE SEQUENCE</scope>
    <source>
        <strain evidence="3">HR02</strain>
    </source>
</reference>
<dbReference type="AlphaFoldDB" id="A0A9P8SLW5"/>
<dbReference type="SUPFAM" id="SSF53474">
    <property type="entry name" value="alpha/beta-Hydrolases"/>
    <property type="match status" value="1"/>
</dbReference>
<dbReference type="OrthoDB" id="2152029at2759"/>
<evidence type="ECO:0000256" key="1">
    <source>
        <dbReference type="ARBA" id="ARBA00022801"/>
    </source>
</evidence>
<dbReference type="PANTHER" id="PTHR48081:SF8">
    <property type="entry name" value="ALPHA_BETA HYDROLASE FOLD-3 DOMAIN-CONTAINING PROTEIN-RELATED"/>
    <property type="match status" value="1"/>
</dbReference>
<dbReference type="EMBL" id="JAIZPD010000001">
    <property type="protein sequence ID" value="KAH0967366.1"/>
    <property type="molecule type" value="Genomic_DNA"/>
</dbReference>
<dbReference type="Pfam" id="PF07859">
    <property type="entry name" value="Abhydrolase_3"/>
    <property type="match status" value="1"/>
</dbReference>
<dbReference type="InterPro" id="IPR029058">
    <property type="entry name" value="AB_hydrolase_fold"/>
</dbReference>
<sequence>MSAPTPAPLVVHRRHDKSLLMGLLHALIRPLRPRLVKAHHKDLSSSEYPRLSPPKKLLRDHDVNERCVDNIWIYDIAKRVQRDKDPTNVERGHGKEAARRIYYFAGGGWQMPPSPHHWSFAGALSSRLPQTTLSLISYPLAPQCPASISMPRLKTLYSTIMEQSADKNERVIIAGDSSGVNIALSLVLWALATEAQGEAASKGHPAAIMAISPTTDLRHVNTDIRAAARHDPTLTAPFIDSTAAAWCGTRDHPAWNGGGERAQWTAEDPRVSPILAPIERIVERGIQMHGVIGTFDVLAPEAMVFMERCRELGVGGKWLVWEGQMHCFPLAFRYGLKESVQAVDWIVDVLGQV</sequence>
<dbReference type="PANTHER" id="PTHR48081">
    <property type="entry name" value="AB HYDROLASE SUPERFAMILY PROTEIN C4A8.06C"/>
    <property type="match status" value="1"/>
</dbReference>
<evidence type="ECO:0000313" key="3">
    <source>
        <dbReference type="EMBL" id="KAH0967366.1"/>
    </source>
</evidence>
<feature type="domain" description="Alpha/beta hydrolase fold-3" evidence="2">
    <location>
        <begin position="102"/>
        <end position="329"/>
    </location>
</feature>
<dbReference type="GO" id="GO:0016787">
    <property type="term" value="F:hydrolase activity"/>
    <property type="evidence" value="ECO:0007669"/>
    <property type="project" value="UniProtKB-KW"/>
</dbReference>
<accession>A0A9P8SLW5</accession>
<dbReference type="Gene3D" id="3.40.50.1820">
    <property type="entry name" value="alpha/beta hydrolase"/>
    <property type="match status" value="1"/>
</dbReference>
<proteinExistence type="predicted"/>